<dbReference type="FunFam" id="3.20.20.140:FF:000005">
    <property type="entry name" value="TatD family hydrolase"/>
    <property type="match status" value="1"/>
</dbReference>
<feature type="binding site" evidence="4">
    <location>
        <position position="142"/>
    </location>
    <ligand>
        <name>a divalent metal cation</name>
        <dbReference type="ChEBI" id="CHEBI:60240"/>
        <label>2</label>
    </ligand>
</feature>
<evidence type="ECO:0000256" key="3">
    <source>
        <dbReference type="ARBA" id="ARBA00022801"/>
    </source>
</evidence>
<feature type="binding site" evidence="4">
    <location>
        <position position="215"/>
    </location>
    <ligand>
        <name>a divalent metal cation</name>
        <dbReference type="ChEBI" id="CHEBI:60240"/>
        <label>1</label>
    </ligand>
</feature>
<dbReference type="PROSITE" id="PS01091">
    <property type="entry name" value="TATD_3"/>
    <property type="match status" value="1"/>
</dbReference>
<sequence>MTLSTTAQSLIDTHCHLDHALFDSDFDAVLQRATDNIVSDIIIPAITVNNWQKVRSLSKQYKNLHPAYGLHPMFMSQHCLHDLDLLEQWLQSETAIAVGECGLDFFIFAQQGDQQQAKQTQQAFFNAQLDLAQHYQLPVIIHSRKSLDLVLKEIRLRPDLHGVIHSFSGSLQQAHQLIDQGFYLGFGGPITYIRAKKLRYLVSSLPLDALLLETDAPDQPDTTQYGQRNEPAFLITIAQTMAELRGISPQEVARATTKNAHNLFKFEK</sequence>
<comment type="caution">
    <text evidence="5">The sequence shown here is derived from an EMBL/GenBank/DDBJ whole genome shotgun (WGS) entry which is preliminary data.</text>
</comment>
<evidence type="ECO:0000256" key="4">
    <source>
        <dbReference type="PIRSR" id="PIRSR005902-1"/>
    </source>
</evidence>
<dbReference type="CDD" id="cd01310">
    <property type="entry name" value="TatD_DNAse"/>
    <property type="match status" value="1"/>
</dbReference>
<evidence type="ECO:0000256" key="2">
    <source>
        <dbReference type="ARBA" id="ARBA00022723"/>
    </source>
</evidence>
<dbReference type="GO" id="GO:0005829">
    <property type="term" value="C:cytosol"/>
    <property type="evidence" value="ECO:0007669"/>
    <property type="project" value="TreeGrafter"/>
</dbReference>
<dbReference type="Gene3D" id="3.20.20.140">
    <property type="entry name" value="Metal-dependent hydrolases"/>
    <property type="match status" value="1"/>
</dbReference>
<reference evidence="5" key="1">
    <citation type="journal article" date="2020" name="mSystems">
        <title>Genome- and Community-Level Interaction Insights into Carbon Utilization and Element Cycling Functions of Hydrothermarchaeota in Hydrothermal Sediment.</title>
        <authorList>
            <person name="Zhou Z."/>
            <person name="Liu Y."/>
            <person name="Xu W."/>
            <person name="Pan J."/>
            <person name="Luo Z.H."/>
            <person name="Li M."/>
        </authorList>
    </citation>
    <scope>NUCLEOTIDE SEQUENCE [LARGE SCALE GENOMIC DNA]</scope>
    <source>
        <strain evidence="5">HyVt-493</strain>
    </source>
</reference>
<feature type="binding site" evidence="4">
    <location>
        <position position="165"/>
    </location>
    <ligand>
        <name>a divalent metal cation</name>
        <dbReference type="ChEBI" id="CHEBI:60240"/>
        <label>2</label>
    </ligand>
</feature>
<dbReference type="AlphaFoldDB" id="A0A7V2WVK8"/>
<keyword evidence="2 4" id="KW-0479">Metal-binding</keyword>
<keyword evidence="3" id="KW-0378">Hydrolase</keyword>
<gene>
    <name evidence="5" type="ORF">ENJ51_09200</name>
</gene>
<feature type="binding site" evidence="4">
    <location>
        <position position="100"/>
    </location>
    <ligand>
        <name>a divalent metal cation</name>
        <dbReference type="ChEBI" id="CHEBI:60240"/>
        <label>1</label>
    </ligand>
</feature>
<dbReference type="Proteomes" id="UP000885750">
    <property type="component" value="Unassembled WGS sequence"/>
</dbReference>
<evidence type="ECO:0000256" key="1">
    <source>
        <dbReference type="ARBA" id="ARBA00009275"/>
    </source>
</evidence>
<dbReference type="PANTHER" id="PTHR46124">
    <property type="entry name" value="D-AMINOACYL-TRNA DEACYLASE"/>
    <property type="match status" value="1"/>
</dbReference>
<feature type="binding site" evidence="4">
    <location>
        <position position="14"/>
    </location>
    <ligand>
        <name>a divalent metal cation</name>
        <dbReference type="ChEBI" id="CHEBI:60240"/>
        <label>1</label>
    </ligand>
</feature>
<dbReference type="EMBL" id="DRMS01000343">
    <property type="protein sequence ID" value="HFC92974.1"/>
    <property type="molecule type" value="Genomic_DNA"/>
</dbReference>
<protein>
    <submittedName>
        <fullName evidence="5">TatD family deoxyribonuclease</fullName>
    </submittedName>
</protein>
<evidence type="ECO:0000313" key="5">
    <source>
        <dbReference type="EMBL" id="HFC92974.1"/>
    </source>
</evidence>
<dbReference type="SUPFAM" id="SSF51556">
    <property type="entry name" value="Metallo-dependent hydrolases"/>
    <property type="match status" value="1"/>
</dbReference>
<dbReference type="PROSITE" id="PS01137">
    <property type="entry name" value="TATD_1"/>
    <property type="match status" value="1"/>
</dbReference>
<dbReference type="InterPro" id="IPR015991">
    <property type="entry name" value="TatD/YcfH-like"/>
</dbReference>
<comment type="similarity">
    <text evidence="1">Belongs to the metallo-dependent hydrolases superfamily. TatD-type hydrolase family.</text>
</comment>
<dbReference type="Pfam" id="PF01026">
    <property type="entry name" value="TatD_DNase"/>
    <property type="match status" value="1"/>
</dbReference>
<proteinExistence type="inferred from homology"/>
<dbReference type="PANTHER" id="PTHR46124:SF3">
    <property type="entry name" value="HYDROLASE"/>
    <property type="match status" value="1"/>
</dbReference>
<organism evidence="5">
    <name type="scientific">Leucothrix mucor</name>
    <dbReference type="NCBI Taxonomy" id="45248"/>
    <lineage>
        <taxon>Bacteria</taxon>
        <taxon>Pseudomonadati</taxon>
        <taxon>Pseudomonadota</taxon>
        <taxon>Gammaproteobacteria</taxon>
        <taxon>Thiotrichales</taxon>
        <taxon>Thiotrichaceae</taxon>
        <taxon>Leucothrix</taxon>
    </lineage>
</organism>
<dbReference type="InterPro" id="IPR018228">
    <property type="entry name" value="DNase_TatD-rel_CS"/>
</dbReference>
<feature type="binding site" evidence="4">
    <location>
        <position position="16"/>
    </location>
    <ligand>
        <name>a divalent metal cation</name>
        <dbReference type="ChEBI" id="CHEBI:60240"/>
        <label>1</label>
    </ligand>
</feature>
<dbReference type="InterPro" id="IPR001130">
    <property type="entry name" value="TatD-like"/>
</dbReference>
<dbReference type="GO" id="GO:0004536">
    <property type="term" value="F:DNA nuclease activity"/>
    <property type="evidence" value="ECO:0007669"/>
    <property type="project" value="InterPro"/>
</dbReference>
<accession>A0A7V2WVK8</accession>
<dbReference type="GO" id="GO:0016788">
    <property type="term" value="F:hydrolase activity, acting on ester bonds"/>
    <property type="evidence" value="ECO:0007669"/>
    <property type="project" value="InterPro"/>
</dbReference>
<dbReference type="GO" id="GO:0046872">
    <property type="term" value="F:metal ion binding"/>
    <property type="evidence" value="ECO:0007669"/>
    <property type="project" value="UniProtKB-KW"/>
</dbReference>
<dbReference type="NCBIfam" id="TIGR00010">
    <property type="entry name" value="YchF/TatD family DNA exonuclease"/>
    <property type="match status" value="1"/>
</dbReference>
<dbReference type="InterPro" id="IPR032466">
    <property type="entry name" value="Metal_Hydrolase"/>
</dbReference>
<name>A0A7V2WVK8_LEUMU</name>
<dbReference type="PIRSF" id="PIRSF005902">
    <property type="entry name" value="DNase_TatD"/>
    <property type="match status" value="1"/>
</dbReference>